<dbReference type="InterPro" id="IPR002110">
    <property type="entry name" value="Ankyrin_rpt"/>
</dbReference>
<dbReference type="OrthoDB" id="2017365at2759"/>
<organism evidence="2 3">
    <name type="scientific">Lottia gigantea</name>
    <name type="common">Giant owl limpet</name>
    <dbReference type="NCBI Taxonomy" id="225164"/>
    <lineage>
        <taxon>Eukaryota</taxon>
        <taxon>Metazoa</taxon>
        <taxon>Spiralia</taxon>
        <taxon>Lophotrochozoa</taxon>
        <taxon>Mollusca</taxon>
        <taxon>Gastropoda</taxon>
        <taxon>Patellogastropoda</taxon>
        <taxon>Lottioidea</taxon>
        <taxon>Lottiidae</taxon>
        <taxon>Lottia</taxon>
    </lineage>
</organism>
<dbReference type="SUPFAM" id="SSF48403">
    <property type="entry name" value="Ankyrin repeat"/>
    <property type="match status" value="1"/>
</dbReference>
<feature type="region of interest" description="Disordered" evidence="1">
    <location>
        <begin position="92"/>
        <end position="140"/>
    </location>
</feature>
<feature type="compositionally biased region" description="Basic and acidic residues" evidence="1">
    <location>
        <begin position="125"/>
        <end position="137"/>
    </location>
</feature>
<evidence type="ECO:0000313" key="2">
    <source>
        <dbReference type="EMBL" id="ESO95201.1"/>
    </source>
</evidence>
<dbReference type="HOGENOM" id="CLU_762022_0_0_1"/>
<protein>
    <submittedName>
        <fullName evidence="2">Uncharacterized protein</fullName>
    </submittedName>
</protein>
<keyword evidence="3" id="KW-1185">Reference proteome</keyword>
<accession>V4ANJ4</accession>
<evidence type="ECO:0000256" key="1">
    <source>
        <dbReference type="SAM" id="MobiDB-lite"/>
    </source>
</evidence>
<dbReference type="CTD" id="20243922"/>
<feature type="compositionally biased region" description="Basic residues" evidence="1">
    <location>
        <begin position="92"/>
        <end position="101"/>
    </location>
</feature>
<dbReference type="Gene3D" id="1.25.40.20">
    <property type="entry name" value="Ankyrin repeat-containing domain"/>
    <property type="match status" value="1"/>
</dbReference>
<dbReference type="STRING" id="225164.V4ANJ4"/>
<dbReference type="AlphaFoldDB" id="V4ANJ4"/>
<dbReference type="EMBL" id="KB201686">
    <property type="protein sequence ID" value="ESO95201.1"/>
    <property type="molecule type" value="Genomic_DNA"/>
</dbReference>
<name>V4ANJ4_LOTGI</name>
<evidence type="ECO:0000313" key="3">
    <source>
        <dbReference type="Proteomes" id="UP000030746"/>
    </source>
</evidence>
<dbReference type="InterPro" id="IPR036770">
    <property type="entry name" value="Ankyrin_rpt-contain_sf"/>
</dbReference>
<proteinExistence type="predicted"/>
<dbReference type="GeneID" id="20243922"/>
<reference evidence="2 3" key="1">
    <citation type="journal article" date="2013" name="Nature">
        <title>Insights into bilaterian evolution from three spiralian genomes.</title>
        <authorList>
            <person name="Simakov O."/>
            <person name="Marletaz F."/>
            <person name="Cho S.J."/>
            <person name="Edsinger-Gonzales E."/>
            <person name="Havlak P."/>
            <person name="Hellsten U."/>
            <person name="Kuo D.H."/>
            <person name="Larsson T."/>
            <person name="Lv J."/>
            <person name="Arendt D."/>
            <person name="Savage R."/>
            <person name="Osoegawa K."/>
            <person name="de Jong P."/>
            <person name="Grimwood J."/>
            <person name="Chapman J.A."/>
            <person name="Shapiro H."/>
            <person name="Aerts A."/>
            <person name="Otillar R.P."/>
            <person name="Terry A.Y."/>
            <person name="Boore J.L."/>
            <person name="Grigoriev I.V."/>
            <person name="Lindberg D.R."/>
            <person name="Seaver E.C."/>
            <person name="Weisblat D.A."/>
            <person name="Putnam N.H."/>
            <person name="Rokhsar D.S."/>
        </authorList>
    </citation>
    <scope>NUCLEOTIDE SEQUENCE [LARGE SCALE GENOMIC DNA]</scope>
</reference>
<sequence length="364" mass="41185">MCRKNSQVSLNQDGAVLTILICLCNVRLISIVYSCKCKAQDSMLLLLYIVNSLQSLLKTIMELLQTVLILILSLEIWLVYSSLKQFDAKKGTGKKSTVRGKTKAEKEKEKKKNQKAKGKAKKPKEKTERKKGPDRKLKPNPKIKVLEKDPFFETKEKVPFVSIPIQSKLVIRAAILDNVSMLKDLLADPNVYKVNYKRSKENRNTALDYAIRNGNKNIIELLVEDIICSKKRKVNTPPTPLLHSIDTGTYNPVNLGVRNVRKLNVSRGSREGNDAFKDDGEYNPGVEEYCFLPIQYGCDWSVVDNVMASVIKHSSGSYDKEHMIGHLIDDINKVVILGHRKLAARLVEEAEKRGGFGFNFLHKE</sequence>
<dbReference type="RefSeq" id="XP_009054111.1">
    <property type="nucleotide sequence ID" value="XM_009055863.1"/>
</dbReference>
<feature type="non-terminal residue" evidence="2">
    <location>
        <position position="364"/>
    </location>
</feature>
<feature type="compositionally biased region" description="Basic residues" evidence="1">
    <location>
        <begin position="111"/>
        <end position="124"/>
    </location>
</feature>
<dbReference type="KEGG" id="lgi:LOTGIDRAFT_176683"/>
<dbReference type="Pfam" id="PF00023">
    <property type="entry name" value="Ank"/>
    <property type="match status" value="1"/>
</dbReference>
<dbReference type="Proteomes" id="UP000030746">
    <property type="component" value="Unassembled WGS sequence"/>
</dbReference>
<gene>
    <name evidence="2" type="ORF">LOTGIDRAFT_176683</name>
</gene>